<feature type="compositionally biased region" description="Basic and acidic residues" evidence="1">
    <location>
        <begin position="311"/>
        <end position="322"/>
    </location>
</feature>
<dbReference type="GO" id="GO:0046982">
    <property type="term" value="F:protein heterodimerization activity"/>
    <property type="evidence" value="ECO:0007669"/>
    <property type="project" value="InterPro"/>
</dbReference>
<dbReference type="OrthoDB" id="2420608at2759"/>
<gene>
    <name evidence="2" type="ORF">BG011_007944</name>
</gene>
<feature type="compositionally biased region" description="Polar residues" evidence="1">
    <location>
        <begin position="606"/>
        <end position="627"/>
    </location>
</feature>
<feature type="compositionally biased region" description="Basic and acidic residues" evidence="1">
    <location>
        <begin position="456"/>
        <end position="466"/>
    </location>
</feature>
<feature type="compositionally biased region" description="Acidic residues" evidence="1">
    <location>
        <begin position="414"/>
        <end position="433"/>
    </location>
</feature>
<accession>A0A9P6PQW5</accession>
<dbReference type="AlphaFoldDB" id="A0A9P6PQW5"/>
<feature type="compositionally biased region" description="Low complexity" evidence="1">
    <location>
        <begin position="632"/>
        <end position="648"/>
    </location>
</feature>
<proteinExistence type="predicted"/>
<dbReference type="GO" id="GO:0005634">
    <property type="term" value="C:nucleus"/>
    <property type="evidence" value="ECO:0007669"/>
    <property type="project" value="InterPro"/>
</dbReference>
<dbReference type="InterPro" id="IPR018465">
    <property type="entry name" value="Scm3/HJURP"/>
</dbReference>
<dbReference type="Pfam" id="PF10384">
    <property type="entry name" value="Scm3"/>
    <property type="match status" value="1"/>
</dbReference>
<feature type="compositionally biased region" description="Acidic residues" evidence="1">
    <location>
        <begin position="468"/>
        <end position="477"/>
    </location>
</feature>
<feature type="compositionally biased region" description="Basic and acidic residues" evidence="1">
    <location>
        <begin position="287"/>
        <end position="304"/>
    </location>
</feature>
<evidence type="ECO:0000256" key="1">
    <source>
        <dbReference type="SAM" id="MobiDB-lite"/>
    </source>
</evidence>
<feature type="compositionally biased region" description="Acidic residues" evidence="1">
    <location>
        <begin position="63"/>
        <end position="81"/>
    </location>
</feature>
<feature type="region of interest" description="Disordered" evidence="1">
    <location>
        <begin position="723"/>
        <end position="744"/>
    </location>
</feature>
<keyword evidence="3" id="KW-1185">Reference proteome</keyword>
<feature type="compositionally biased region" description="Acidic residues" evidence="1">
    <location>
        <begin position="441"/>
        <end position="455"/>
    </location>
</feature>
<dbReference type="Gene3D" id="1.10.20.10">
    <property type="entry name" value="Histone, subunit A"/>
    <property type="match status" value="1"/>
</dbReference>
<feature type="compositionally biased region" description="Basic and acidic residues" evidence="1">
    <location>
        <begin position="387"/>
        <end position="406"/>
    </location>
</feature>
<feature type="compositionally biased region" description="Low complexity" evidence="1">
    <location>
        <begin position="659"/>
        <end position="671"/>
    </location>
</feature>
<dbReference type="EMBL" id="JAAAJA010000630">
    <property type="protein sequence ID" value="KAG0250965.1"/>
    <property type="molecule type" value="Genomic_DNA"/>
</dbReference>
<feature type="compositionally biased region" description="Basic and acidic residues" evidence="1">
    <location>
        <begin position="25"/>
        <end position="38"/>
    </location>
</feature>
<reference evidence="2" key="1">
    <citation type="journal article" date="2020" name="Fungal Divers.">
        <title>Resolving the Mortierellaceae phylogeny through synthesis of multi-gene phylogenetics and phylogenomics.</title>
        <authorList>
            <person name="Vandepol N."/>
            <person name="Liber J."/>
            <person name="Desiro A."/>
            <person name="Na H."/>
            <person name="Kennedy M."/>
            <person name="Barry K."/>
            <person name="Grigoriev I.V."/>
            <person name="Miller A.N."/>
            <person name="O'Donnell K."/>
            <person name="Stajich J.E."/>
            <person name="Bonito G."/>
        </authorList>
    </citation>
    <scope>NUCLEOTIDE SEQUENCE</scope>
    <source>
        <strain evidence="2">KOD948</strain>
    </source>
</reference>
<comment type="caution">
    <text evidence="2">The sequence shown here is derived from an EMBL/GenBank/DDBJ whole genome shotgun (WGS) entry which is preliminary data.</text>
</comment>
<name>A0A9P6PQW5_9FUNG</name>
<feature type="region of interest" description="Disordered" evidence="1">
    <location>
        <begin position="1"/>
        <end position="162"/>
    </location>
</feature>
<protein>
    <submittedName>
        <fullName evidence="2">Uncharacterized protein</fullName>
    </submittedName>
</protein>
<feature type="compositionally biased region" description="Basic and acidic residues" evidence="1">
    <location>
        <begin position="727"/>
        <end position="736"/>
    </location>
</feature>
<feature type="compositionally biased region" description="Low complexity" evidence="1">
    <location>
        <begin position="104"/>
        <end position="117"/>
    </location>
</feature>
<feature type="compositionally biased region" description="Polar residues" evidence="1">
    <location>
        <begin position="483"/>
        <end position="505"/>
    </location>
</feature>
<feature type="region of interest" description="Disordered" evidence="1">
    <location>
        <begin position="606"/>
        <end position="704"/>
    </location>
</feature>
<dbReference type="Proteomes" id="UP000726737">
    <property type="component" value="Unassembled WGS sequence"/>
</dbReference>
<feature type="compositionally biased region" description="Acidic residues" evidence="1">
    <location>
        <begin position="134"/>
        <end position="157"/>
    </location>
</feature>
<feature type="region of interest" description="Disordered" evidence="1">
    <location>
        <begin position="287"/>
        <end position="513"/>
    </location>
</feature>
<evidence type="ECO:0000313" key="3">
    <source>
        <dbReference type="Proteomes" id="UP000726737"/>
    </source>
</evidence>
<dbReference type="InterPro" id="IPR009072">
    <property type="entry name" value="Histone-fold"/>
</dbReference>
<feature type="compositionally biased region" description="Polar residues" evidence="1">
    <location>
        <begin position="331"/>
        <end position="343"/>
    </location>
</feature>
<organism evidence="2 3">
    <name type="scientific">Mortierella polycephala</name>
    <dbReference type="NCBI Taxonomy" id="41804"/>
    <lineage>
        <taxon>Eukaryota</taxon>
        <taxon>Fungi</taxon>
        <taxon>Fungi incertae sedis</taxon>
        <taxon>Mucoromycota</taxon>
        <taxon>Mortierellomycotina</taxon>
        <taxon>Mortierellomycetes</taxon>
        <taxon>Mortierellales</taxon>
        <taxon>Mortierellaceae</taxon>
        <taxon>Mortierella</taxon>
    </lineage>
</organism>
<feature type="compositionally biased region" description="Acidic residues" evidence="1">
    <location>
        <begin position="362"/>
        <end position="386"/>
    </location>
</feature>
<dbReference type="GO" id="GO:0042393">
    <property type="term" value="F:histone binding"/>
    <property type="evidence" value="ECO:0007669"/>
    <property type="project" value="InterPro"/>
</dbReference>
<sequence>MPRPASLAPLHLTQSIHRKHSQKAWGHDTVNRGYRDRSTYPTPSIHRQGREQRQHIYAARVESEEEVETEFAEESASEQENESASNVNSEFNLISMDPSESRWPTSSQSESEPASISPPEPESETETDSSTNDYSEDDEDDEYDRDDDDDDDPDDPAYSDMPSSVQALRNESVQRLAAAWNDIFERYGKEPSELPPDDEIDLGTGELIVDNGVLRSQETTLFGALTSLGKELKEPLKLERIRHRARIHRTMHARIPGTSNIMNSHNTSDAIFPLFNSKSGTQVHLLSKREQDEVALEKSKKEQNGYDASSLDDKPERYRGDDFDNLLLMSMESQASNQQPSFRHQQEERMKWLTSNAHGSDDYESEDGPEEETSVEDDQENSDDDAEHVSERNGAAEEEQAGRDEEPAYNLYDSESDEEEDDDEQDSWEDEQENTVRGIVDDPDVTDFEDGPDLETDTRGDSHLVDSSDNDDDDNEDKEDRSQYSYDSVDSSNPFVVQTSQSGATTRPVLRDTQPIVGSENMAHSKAIWRSLDIHHSPTSWTKVSTYRLFPRGQRTERKESTHTAIQDEVDREHDDVAKDMRRISPPVTSLSPMAARFHTALSFNVTPPRQQPSHQRMPCQQHSRQQPPATPRTMTARARALADSLLSGKDTPQITSRTPYAASTPSLTPSASPPYSPVSKKRRRTSPEPEMRPVQRLNTGQGFLDFDPVDLFRDDPFFETSINPFAHHDPFEVHDQSSPQRTK</sequence>
<evidence type="ECO:0000313" key="2">
    <source>
        <dbReference type="EMBL" id="KAG0250965.1"/>
    </source>
</evidence>